<name>A0A345IM40_9DEIO</name>
<organism evidence="1 2">
    <name type="scientific">Deinococcus wulumuqiensis</name>
    <dbReference type="NCBI Taxonomy" id="980427"/>
    <lineage>
        <taxon>Bacteria</taxon>
        <taxon>Thermotogati</taxon>
        <taxon>Deinococcota</taxon>
        <taxon>Deinococci</taxon>
        <taxon>Deinococcales</taxon>
        <taxon>Deinococcaceae</taxon>
        <taxon>Deinococcus</taxon>
    </lineage>
</organism>
<evidence type="ECO:0000313" key="1">
    <source>
        <dbReference type="EMBL" id="AXH00763.1"/>
    </source>
</evidence>
<reference evidence="1 2" key="1">
    <citation type="submission" date="2018-07" db="EMBL/GenBank/DDBJ databases">
        <title>Complete Genome and Methylome Analysis of Deinococcus wulumuqiensis NEB 479.</title>
        <authorList>
            <person name="Fomenkov A."/>
            <person name="Luyten Y."/>
            <person name="Vincze T."/>
            <person name="Anton B.P."/>
            <person name="Clark T."/>
            <person name="Roberts R.J."/>
            <person name="Morgan R.D."/>
        </authorList>
    </citation>
    <scope>NUCLEOTIDE SEQUENCE [LARGE SCALE GENOMIC DNA]</scope>
    <source>
        <strain evidence="1 2">NEB 479</strain>
        <plasmid evidence="2">Plasmid pdrdi</plasmid>
    </source>
</reference>
<dbReference type="KEGG" id="dwu:DVJ83_16625"/>
<gene>
    <name evidence="1" type="ORF">DVJ83_16625</name>
</gene>
<protein>
    <submittedName>
        <fullName evidence="1">Uncharacterized protein</fullName>
    </submittedName>
</protein>
<accession>A0A345IM40</accession>
<dbReference type="AlphaFoldDB" id="A0A345IM40"/>
<sequence length="248" mass="28600">MDVVRRFTQHAKTHSDITHITFRTVKKTDLNEVERLVIHTLEAQGLHLRNIAHTSVVEGERDLDLVVAPEEQEQWLLGNLEGLQDAQQRIQDESLRRRSAKRFGAFMRRRNAQDALFLLGLYLQAALPFPKRTELSFWAVSCLPSDRGKDTPDALLCRVSLSMQEVFSLWEDENGLYATFHLARTPFEEDLGENWQGELTAAGWEWNDHQYGPGGHDQFQLVGQSFEDIRDMLLIRIPIESSRFLDSI</sequence>
<proteinExistence type="predicted"/>
<dbReference type="Proteomes" id="UP000253744">
    <property type="component" value="Plasmid pDrdI"/>
</dbReference>
<geneLocation type="plasmid" evidence="2">
    <name>pdrdi</name>
</geneLocation>
<evidence type="ECO:0000313" key="2">
    <source>
        <dbReference type="Proteomes" id="UP000253744"/>
    </source>
</evidence>
<dbReference type="RefSeq" id="WP_114673419.1">
    <property type="nucleotide sequence ID" value="NZ_CP031163.1"/>
</dbReference>
<keyword evidence="1" id="KW-0614">Plasmid</keyword>
<dbReference type="EMBL" id="CP031163">
    <property type="protein sequence ID" value="AXH00763.1"/>
    <property type="molecule type" value="Genomic_DNA"/>
</dbReference>